<dbReference type="InterPro" id="IPR055320">
    <property type="entry name" value="CEP72-like"/>
</dbReference>
<evidence type="ECO:0000256" key="4">
    <source>
        <dbReference type="ARBA" id="ARBA00022737"/>
    </source>
</evidence>
<evidence type="ECO:0000256" key="9">
    <source>
        <dbReference type="SAM" id="MobiDB-lite"/>
    </source>
</evidence>
<feature type="region of interest" description="Disordered" evidence="9">
    <location>
        <begin position="244"/>
        <end position="272"/>
    </location>
</feature>
<dbReference type="Gene3D" id="3.80.10.10">
    <property type="entry name" value="Ribonuclease Inhibitor"/>
    <property type="match status" value="1"/>
</dbReference>
<comment type="similarity">
    <text evidence="7">Belongs to the CEP72 family.</text>
</comment>
<dbReference type="PROSITE" id="PS51450">
    <property type="entry name" value="LRR"/>
    <property type="match status" value="2"/>
</dbReference>
<evidence type="ECO:0000256" key="3">
    <source>
        <dbReference type="ARBA" id="ARBA00022614"/>
    </source>
</evidence>
<evidence type="ECO:0000256" key="1">
    <source>
        <dbReference type="ARBA" id="ARBA00004300"/>
    </source>
</evidence>
<keyword evidence="12" id="KW-1185">Reference proteome</keyword>
<dbReference type="HOGENOM" id="CLU_083226_0_0_1"/>
<dbReference type="InterPro" id="IPR001611">
    <property type="entry name" value="Leu-rich_rpt"/>
</dbReference>
<reference evidence="11" key="3">
    <citation type="submission" date="2015-06" db="UniProtKB">
        <authorList>
            <consortium name="EnsemblMetazoa"/>
        </authorList>
    </citation>
    <scope>IDENTIFICATION</scope>
</reference>
<evidence type="ECO:0000256" key="8">
    <source>
        <dbReference type="ARBA" id="ARBA00070210"/>
    </source>
</evidence>
<proteinExistence type="inferred from homology"/>
<dbReference type="Proteomes" id="UP000014760">
    <property type="component" value="Unassembled WGS sequence"/>
</dbReference>
<accession>R7UIE9</accession>
<evidence type="ECO:0000256" key="6">
    <source>
        <dbReference type="ARBA" id="ARBA00023212"/>
    </source>
</evidence>
<dbReference type="STRING" id="283909.R7UIE9"/>
<reference evidence="12" key="1">
    <citation type="submission" date="2012-12" db="EMBL/GenBank/DDBJ databases">
        <authorList>
            <person name="Hellsten U."/>
            <person name="Grimwood J."/>
            <person name="Chapman J.A."/>
            <person name="Shapiro H."/>
            <person name="Aerts A."/>
            <person name="Otillar R.P."/>
            <person name="Terry A.Y."/>
            <person name="Boore J.L."/>
            <person name="Simakov O."/>
            <person name="Marletaz F."/>
            <person name="Cho S.-J."/>
            <person name="Edsinger-Gonzales E."/>
            <person name="Havlak P."/>
            <person name="Kuo D.-H."/>
            <person name="Larsson T."/>
            <person name="Lv J."/>
            <person name="Arendt D."/>
            <person name="Savage R."/>
            <person name="Osoegawa K."/>
            <person name="de Jong P."/>
            <person name="Lindberg D.R."/>
            <person name="Seaver E.C."/>
            <person name="Weisblat D.A."/>
            <person name="Putnam N.H."/>
            <person name="Grigoriev I.V."/>
            <person name="Rokhsar D.S."/>
        </authorList>
    </citation>
    <scope>NUCLEOTIDE SEQUENCE</scope>
    <source>
        <strain evidence="12">I ESC-2004</strain>
    </source>
</reference>
<dbReference type="AlphaFoldDB" id="R7UIE9"/>
<dbReference type="EMBL" id="AMQN01007680">
    <property type="status" value="NOT_ANNOTATED_CDS"/>
    <property type="molecule type" value="Genomic_DNA"/>
</dbReference>
<evidence type="ECO:0000256" key="7">
    <source>
        <dbReference type="ARBA" id="ARBA00061023"/>
    </source>
</evidence>
<keyword evidence="3" id="KW-0433">Leucine-rich repeat</keyword>
<dbReference type="FunFam" id="3.80.10.10:FF:000489">
    <property type="entry name" value="Centrosomal protein of 72 kDa"/>
    <property type="match status" value="1"/>
</dbReference>
<evidence type="ECO:0000313" key="12">
    <source>
        <dbReference type="Proteomes" id="UP000014760"/>
    </source>
</evidence>
<keyword evidence="5" id="KW-0175">Coiled coil</keyword>
<keyword evidence="6" id="KW-0206">Cytoskeleton</keyword>
<feature type="region of interest" description="Disordered" evidence="9">
    <location>
        <begin position="150"/>
        <end position="175"/>
    </location>
</feature>
<keyword evidence="4" id="KW-0677">Repeat</keyword>
<dbReference type="Pfam" id="PF14580">
    <property type="entry name" value="LRR_9"/>
    <property type="match status" value="1"/>
</dbReference>
<keyword evidence="2" id="KW-0963">Cytoplasm</keyword>
<dbReference type="SUPFAM" id="SSF52058">
    <property type="entry name" value="L domain-like"/>
    <property type="match status" value="1"/>
</dbReference>
<evidence type="ECO:0000313" key="11">
    <source>
        <dbReference type="EnsemblMetazoa" id="CapteP225423"/>
    </source>
</evidence>
<feature type="region of interest" description="Disordered" evidence="9">
    <location>
        <begin position="205"/>
        <end position="232"/>
    </location>
</feature>
<reference evidence="10 12" key="2">
    <citation type="journal article" date="2013" name="Nature">
        <title>Insights into bilaterian evolution from three spiralian genomes.</title>
        <authorList>
            <person name="Simakov O."/>
            <person name="Marletaz F."/>
            <person name="Cho S.J."/>
            <person name="Edsinger-Gonzales E."/>
            <person name="Havlak P."/>
            <person name="Hellsten U."/>
            <person name="Kuo D.H."/>
            <person name="Larsson T."/>
            <person name="Lv J."/>
            <person name="Arendt D."/>
            <person name="Savage R."/>
            <person name="Osoegawa K."/>
            <person name="de Jong P."/>
            <person name="Grimwood J."/>
            <person name="Chapman J.A."/>
            <person name="Shapiro H."/>
            <person name="Aerts A."/>
            <person name="Otillar R.P."/>
            <person name="Terry A.Y."/>
            <person name="Boore J.L."/>
            <person name="Grigoriev I.V."/>
            <person name="Lindberg D.R."/>
            <person name="Seaver E.C."/>
            <person name="Weisblat D.A."/>
            <person name="Putnam N.H."/>
            <person name="Rokhsar D.S."/>
        </authorList>
    </citation>
    <scope>NUCLEOTIDE SEQUENCE</scope>
    <source>
        <strain evidence="10 12">I ESC-2004</strain>
    </source>
</reference>
<dbReference type="PANTHER" id="PTHR23311:SF5">
    <property type="entry name" value="CENTROSOMAL PROTEIN OF 72 KDA"/>
    <property type="match status" value="1"/>
</dbReference>
<feature type="non-terminal residue" evidence="10">
    <location>
        <position position="292"/>
    </location>
</feature>
<dbReference type="EnsemblMetazoa" id="CapteT225423">
    <property type="protein sequence ID" value="CapteP225423"/>
    <property type="gene ID" value="CapteG225423"/>
</dbReference>
<dbReference type="GO" id="GO:0034451">
    <property type="term" value="C:centriolar satellite"/>
    <property type="evidence" value="ECO:0007669"/>
    <property type="project" value="UniProtKB-ARBA"/>
</dbReference>
<evidence type="ECO:0000313" key="10">
    <source>
        <dbReference type="EMBL" id="ELU05878.1"/>
    </source>
</evidence>
<feature type="compositionally biased region" description="Low complexity" evidence="9">
    <location>
        <begin position="154"/>
        <end position="168"/>
    </location>
</feature>
<evidence type="ECO:0000256" key="5">
    <source>
        <dbReference type="ARBA" id="ARBA00023054"/>
    </source>
</evidence>
<gene>
    <name evidence="10" type="ORF">CAPTEDRAFT_225423</name>
</gene>
<dbReference type="OrthoDB" id="676979at2759"/>
<dbReference type="InterPro" id="IPR032675">
    <property type="entry name" value="LRR_dom_sf"/>
</dbReference>
<dbReference type="EMBL" id="KB301152">
    <property type="protein sequence ID" value="ELU05878.1"/>
    <property type="molecule type" value="Genomic_DNA"/>
</dbReference>
<protein>
    <recommendedName>
        <fullName evidence="8">Centrosomal protein of 72 kDa</fullName>
    </recommendedName>
</protein>
<sequence>MALTITEDWIRRRVKLKHENLDDVRSLSLPGTYHEKIGVLGESLRSFTRLKTLDLSRNALESIAGIENAHLMEKLNLYYNNISSLQDLHRLKENPRLQELDLRLNPVARNEPDYRLFLIHMLPNLRRLDDRSVRDGERKAALMHFTSDQAAQLTHHAQPTQPTQQQQPAREKNNPRVELVRSLAKPNPVAAFDEDDVAVLDLVSRQSNDLNQPRPITGSQQKTPHAQDYTSHERRKMNLAGEGLEWPLPAEEMVSSRPTHQNNHPSKDADPLLAKYPNLVPAIVMTPASDST</sequence>
<evidence type="ECO:0000256" key="2">
    <source>
        <dbReference type="ARBA" id="ARBA00022490"/>
    </source>
</evidence>
<name>R7UIE9_CAPTE</name>
<comment type="subcellular location">
    <subcellularLocation>
        <location evidence="1">Cytoplasm</location>
        <location evidence="1">Cytoskeleton</location>
        <location evidence="1">Microtubule organizing center</location>
        <location evidence="1">Centrosome</location>
    </subcellularLocation>
</comment>
<dbReference type="OMA" id="HERYWPI"/>
<organism evidence="10">
    <name type="scientific">Capitella teleta</name>
    <name type="common">Polychaete worm</name>
    <dbReference type="NCBI Taxonomy" id="283909"/>
    <lineage>
        <taxon>Eukaryota</taxon>
        <taxon>Metazoa</taxon>
        <taxon>Spiralia</taxon>
        <taxon>Lophotrochozoa</taxon>
        <taxon>Annelida</taxon>
        <taxon>Polychaeta</taxon>
        <taxon>Sedentaria</taxon>
        <taxon>Scolecida</taxon>
        <taxon>Capitellidae</taxon>
        <taxon>Capitella</taxon>
    </lineage>
</organism>
<dbReference type="PANTHER" id="PTHR23311">
    <property type="entry name" value="HEAT SHOCK REGULATED 2"/>
    <property type="match status" value="1"/>
</dbReference>